<organism evidence="2 3">
    <name type="scientific">Cellulosimicrobium cellulans F16</name>
    <dbReference type="NCBI Taxonomy" id="1350482"/>
    <lineage>
        <taxon>Bacteria</taxon>
        <taxon>Bacillati</taxon>
        <taxon>Actinomycetota</taxon>
        <taxon>Actinomycetes</taxon>
        <taxon>Micrococcales</taxon>
        <taxon>Promicromonosporaceae</taxon>
        <taxon>Cellulosimicrobium</taxon>
    </lineage>
</organism>
<feature type="domain" description="NAD(P)-binding" evidence="1">
    <location>
        <begin position="11"/>
        <end position="154"/>
    </location>
</feature>
<comment type="caution">
    <text evidence="2">The sequence shown here is derived from an EMBL/GenBank/DDBJ whole genome shotgun (WGS) entry which is preliminary data.</text>
</comment>
<evidence type="ECO:0000313" key="2">
    <source>
        <dbReference type="EMBL" id="KON74836.1"/>
    </source>
</evidence>
<accession>A0A0M0FCA9</accession>
<dbReference type="Proteomes" id="UP000037387">
    <property type="component" value="Unassembled WGS sequence"/>
</dbReference>
<dbReference type="Gene3D" id="3.40.50.720">
    <property type="entry name" value="NAD(P)-binding Rossmann-like Domain"/>
    <property type="match status" value="1"/>
</dbReference>
<dbReference type="InterPro" id="IPR016040">
    <property type="entry name" value="NAD(P)-bd_dom"/>
</dbReference>
<dbReference type="InterPro" id="IPR036291">
    <property type="entry name" value="NAD(P)-bd_dom_sf"/>
</dbReference>
<dbReference type="PATRIC" id="fig|1350482.3.peg.496"/>
<name>A0A0M0FCA9_CELCE</name>
<evidence type="ECO:0000259" key="1">
    <source>
        <dbReference type="Pfam" id="PF13460"/>
    </source>
</evidence>
<dbReference type="GO" id="GO:0044877">
    <property type="term" value="F:protein-containing complex binding"/>
    <property type="evidence" value="ECO:0007669"/>
    <property type="project" value="TreeGrafter"/>
</dbReference>
<dbReference type="InterPro" id="IPR051207">
    <property type="entry name" value="ComplexI_NDUFA9_subunit"/>
</dbReference>
<evidence type="ECO:0000313" key="3">
    <source>
        <dbReference type="Proteomes" id="UP000037387"/>
    </source>
</evidence>
<dbReference type="Pfam" id="PF13460">
    <property type="entry name" value="NAD_binding_10"/>
    <property type="match status" value="1"/>
</dbReference>
<dbReference type="AlphaFoldDB" id="A0A0M0FCA9"/>
<protein>
    <recommendedName>
        <fullName evidence="1">NAD(P)-binding domain-containing protein</fullName>
    </recommendedName>
</protein>
<dbReference type="PANTHER" id="PTHR12126">
    <property type="entry name" value="NADH-UBIQUINONE OXIDOREDUCTASE 39 KDA SUBUNIT-RELATED"/>
    <property type="match status" value="1"/>
</dbReference>
<proteinExistence type="predicted"/>
<reference evidence="2 3" key="1">
    <citation type="journal article" date="2015" name="Sci. Rep.">
        <title>Functional and structural properties of a novel cellulosome-like multienzyme complex: efficient glycoside hydrolysis of water-insoluble 7-xylosyl-10-deacetylpaclitaxel.</title>
        <authorList>
            <person name="Dou T.Y."/>
            <person name="Luan H.W."/>
            <person name="Ge G.B."/>
            <person name="Dong M.M."/>
            <person name="Zou H.F."/>
            <person name="He Y.Q."/>
            <person name="Cui P."/>
            <person name="Wang J.Y."/>
            <person name="Hao D.C."/>
            <person name="Yang S.L."/>
            <person name="Yang L."/>
        </authorList>
    </citation>
    <scope>NUCLEOTIDE SEQUENCE [LARGE SCALE GENOMIC DNA]</scope>
    <source>
        <strain evidence="2 3">F16</strain>
    </source>
</reference>
<dbReference type="PANTHER" id="PTHR12126:SF11">
    <property type="entry name" value="NADH DEHYDROGENASE [UBIQUINONE] 1 ALPHA SUBCOMPLEX SUBUNIT 9, MITOCHONDRIAL"/>
    <property type="match status" value="1"/>
</dbReference>
<dbReference type="EMBL" id="ATNL01000006">
    <property type="protein sequence ID" value="KON74836.1"/>
    <property type="molecule type" value="Genomic_DNA"/>
</dbReference>
<gene>
    <name evidence="2" type="ORF">M768_02560</name>
</gene>
<keyword evidence="3" id="KW-1185">Reference proteome</keyword>
<dbReference type="SUPFAM" id="SSF51735">
    <property type="entry name" value="NAD(P)-binding Rossmann-fold domains"/>
    <property type="match status" value="1"/>
</dbReference>
<sequence length="283" mass="29719">MSVMASIAVVGGTGAAGRAVVREAATRGHDVRVLSRHAPDDGARVPGTAHHRVDLLAPDDGTVAAALDAALADVDAVVDASNGMSPGAMKVFTVGAQRLAEAARRAGVGRVVVLSIVNVDQGDYGYYRAKAEQERVLAAGGVPTTVVRATQFHEFLELFLGRDGRLGRWARLGLLPVPRGVRFQPIALADVARALVDAVEGRPPGGGVPGPGPDATTVTIGGPEVLDAHDMARAWRTAHGSRRPVVGVPLPGPLGEFFRAGHNLVPEHRYGTLTYREWLRERA</sequence>